<keyword evidence="2" id="KW-0812">Transmembrane</keyword>
<dbReference type="Pfam" id="PF05042">
    <property type="entry name" value="Caleosin"/>
    <property type="match status" value="1"/>
</dbReference>
<dbReference type="PANTHER" id="PTHR31495">
    <property type="entry name" value="PEROXYGENASE 3-RELATED"/>
    <property type="match status" value="1"/>
</dbReference>
<keyword evidence="2" id="KW-1133">Transmembrane helix</keyword>
<dbReference type="EMBL" id="JAUUTY010000002">
    <property type="protein sequence ID" value="KAK1687016.1"/>
    <property type="molecule type" value="Genomic_DNA"/>
</dbReference>
<protein>
    <recommendedName>
        <fullName evidence="5">Peroxygenase</fullName>
    </recommendedName>
</protein>
<keyword evidence="2" id="KW-0472">Membrane</keyword>
<dbReference type="GO" id="GO:0004497">
    <property type="term" value="F:monooxygenase activity"/>
    <property type="evidence" value="ECO:0007669"/>
    <property type="project" value="TreeGrafter"/>
</dbReference>
<evidence type="ECO:0000256" key="2">
    <source>
        <dbReference type="SAM" id="Phobius"/>
    </source>
</evidence>
<comment type="caution">
    <text evidence="3">The sequence shown here is derived from an EMBL/GenBank/DDBJ whole genome shotgun (WGS) entry which is preliminary data.</text>
</comment>
<dbReference type="Proteomes" id="UP001231189">
    <property type="component" value="Unassembled WGS sequence"/>
</dbReference>
<dbReference type="InterPro" id="IPR007736">
    <property type="entry name" value="Caleosin-related"/>
</dbReference>
<dbReference type="PANTHER" id="PTHR31495:SF21">
    <property type="entry name" value="CALEOSIN"/>
    <property type="match status" value="1"/>
</dbReference>
<dbReference type="GO" id="GO:0005509">
    <property type="term" value="F:calcium ion binding"/>
    <property type="evidence" value="ECO:0007669"/>
    <property type="project" value="TreeGrafter"/>
</dbReference>
<keyword evidence="4" id="KW-1185">Reference proteome</keyword>
<sequence>MAEAMATVAKEAPVTAERAVPADLESRISKPYLARALAAVDANNPEGTVEGHEHGQKTVLQQHASFFDLDGDGIVYPWETYQGLRSVGFNIILCFLGSIVINAVLSYPSLPGWIPSPLFPIYIKNIHRNKHGSDSSTFDTEGRFMPVNFEAIFTKYARTVPDKLSFREMWRMTEANRMQCDFIGWLTSKAEWTMLYVIAKDDEGFLPRETVRRCFDGSLFESLAQQRREAHQKKQ</sequence>
<comment type="similarity">
    <text evidence="1">Belongs to the caleosin family.</text>
</comment>
<evidence type="ECO:0000313" key="4">
    <source>
        <dbReference type="Proteomes" id="UP001231189"/>
    </source>
</evidence>
<gene>
    <name evidence="3" type="ORF">QYE76_047864</name>
</gene>
<name>A0AAD8X1Y9_LOLMU</name>
<evidence type="ECO:0000313" key="3">
    <source>
        <dbReference type="EMBL" id="KAK1687016.1"/>
    </source>
</evidence>
<reference evidence="3" key="1">
    <citation type="submission" date="2023-07" db="EMBL/GenBank/DDBJ databases">
        <title>A chromosome-level genome assembly of Lolium multiflorum.</title>
        <authorList>
            <person name="Chen Y."/>
            <person name="Copetti D."/>
            <person name="Kolliker R."/>
            <person name="Studer B."/>
        </authorList>
    </citation>
    <scope>NUCLEOTIDE SEQUENCE</scope>
    <source>
        <strain evidence="3">02402/16</strain>
        <tissue evidence="3">Leaf</tissue>
    </source>
</reference>
<proteinExistence type="inferred from homology"/>
<dbReference type="AlphaFoldDB" id="A0AAD8X1Y9"/>
<evidence type="ECO:0008006" key="5">
    <source>
        <dbReference type="Google" id="ProtNLM"/>
    </source>
</evidence>
<feature type="transmembrane region" description="Helical" evidence="2">
    <location>
        <begin position="87"/>
        <end position="107"/>
    </location>
</feature>
<organism evidence="3 4">
    <name type="scientific">Lolium multiflorum</name>
    <name type="common">Italian ryegrass</name>
    <name type="synonym">Lolium perenne subsp. multiflorum</name>
    <dbReference type="NCBI Taxonomy" id="4521"/>
    <lineage>
        <taxon>Eukaryota</taxon>
        <taxon>Viridiplantae</taxon>
        <taxon>Streptophyta</taxon>
        <taxon>Embryophyta</taxon>
        <taxon>Tracheophyta</taxon>
        <taxon>Spermatophyta</taxon>
        <taxon>Magnoliopsida</taxon>
        <taxon>Liliopsida</taxon>
        <taxon>Poales</taxon>
        <taxon>Poaceae</taxon>
        <taxon>BOP clade</taxon>
        <taxon>Pooideae</taxon>
        <taxon>Poodae</taxon>
        <taxon>Poeae</taxon>
        <taxon>Poeae Chloroplast Group 2 (Poeae type)</taxon>
        <taxon>Loliodinae</taxon>
        <taxon>Loliinae</taxon>
        <taxon>Lolium</taxon>
    </lineage>
</organism>
<evidence type="ECO:0000256" key="1">
    <source>
        <dbReference type="ARBA" id="ARBA00006765"/>
    </source>
</evidence>
<accession>A0AAD8X1Y9</accession>